<name>A0ACB5UBN6_AMBMO</name>
<proteinExistence type="predicted"/>
<reference evidence="1" key="1">
    <citation type="submission" date="2023-04" db="EMBL/GenBank/DDBJ databases">
        <title>Ambrosiozyma monospora NBRC 10751.</title>
        <authorList>
            <person name="Ichikawa N."/>
            <person name="Sato H."/>
            <person name="Tonouchi N."/>
        </authorList>
    </citation>
    <scope>NUCLEOTIDE SEQUENCE</scope>
    <source>
        <strain evidence="1">NBRC 10751</strain>
    </source>
</reference>
<keyword evidence="2" id="KW-1185">Reference proteome</keyword>
<comment type="caution">
    <text evidence="1">The sequence shown here is derived from an EMBL/GenBank/DDBJ whole genome shotgun (WGS) entry which is preliminary data.</text>
</comment>
<dbReference type="Proteomes" id="UP001165064">
    <property type="component" value="Unassembled WGS sequence"/>
</dbReference>
<accession>A0ACB5UBN6</accession>
<sequence length="324" mass="36482">MIGVLIFYGLMVTLSVLFLKNSGIISLPMPDFFRETSDTIIGYLDSFEIPSKLSNVKSQIALLQPALSPSTSYSQLNGGPSDILTNLKDSVTGAIQQPPALPHQQQEQIISSGQSALDYVASIALQQYHDKIHDTVIEPSSHFFNVWVLTPLYPWLEPLLPYYHSFQSSVKHLGSEVSEWVDHEISPVILNCQQSSLDFYNHVFVDQLGGLYKEHLADWVEDHVLENENFQSAWALVKECLSRDAVVLALCVLVLRFAIPRYIAPLLKSFVKDTHDLSVGMNQRFKDDKKDEQNLAQIETVFGKPDAPLKDVTSTIEQSYKQTR</sequence>
<evidence type="ECO:0000313" key="2">
    <source>
        <dbReference type="Proteomes" id="UP001165064"/>
    </source>
</evidence>
<evidence type="ECO:0000313" key="1">
    <source>
        <dbReference type="EMBL" id="GMF05108.1"/>
    </source>
</evidence>
<protein>
    <submittedName>
        <fullName evidence="1">Unnamed protein product</fullName>
    </submittedName>
</protein>
<dbReference type="EMBL" id="BSXS01014201">
    <property type="protein sequence ID" value="GMF05108.1"/>
    <property type="molecule type" value="Genomic_DNA"/>
</dbReference>
<gene>
    <name evidence="1" type="ORF">Amon02_001221600</name>
</gene>
<organism evidence="1 2">
    <name type="scientific">Ambrosiozyma monospora</name>
    <name type="common">Yeast</name>
    <name type="synonym">Endomycopsis monosporus</name>
    <dbReference type="NCBI Taxonomy" id="43982"/>
    <lineage>
        <taxon>Eukaryota</taxon>
        <taxon>Fungi</taxon>
        <taxon>Dikarya</taxon>
        <taxon>Ascomycota</taxon>
        <taxon>Saccharomycotina</taxon>
        <taxon>Pichiomycetes</taxon>
        <taxon>Pichiales</taxon>
        <taxon>Pichiaceae</taxon>
        <taxon>Ambrosiozyma</taxon>
    </lineage>
</organism>